<sequence>MSATEREQRVLDLITPRLKAEGYEVFTHPSRGLLPAFMQDYQPDAIALGRPKNIAIQIARDAATERPKAAALTERFAASPDWELRIVYAPEGSDDRPVPGVSRDAIPTAIARVESLLAADQPEAALLLGWSVLEAVGRLLLPGDVSRPQPAGQLLERMAMQGIVTPDEADRLRQLAALRNQVAHGALRVAVPGEAVADLIAILREVLAESEVAAEP</sequence>
<organism evidence="2 3">
    <name type="scientific">Methylobacterium brachiatum</name>
    <dbReference type="NCBI Taxonomy" id="269660"/>
    <lineage>
        <taxon>Bacteria</taxon>
        <taxon>Pseudomonadati</taxon>
        <taxon>Pseudomonadota</taxon>
        <taxon>Alphaproteobacteria</taxon>
        <taxon>Hyphomicrobiales</taxon>
        <taxon>Methylobacteriaceae</taxon>
        <taxon>Methylobacterium</taxon>
    </lineage>
</organism>
<proteinExistence type="predicted"/>
<evidence type="ECO:0000313" key="2">
    <source>
        <dbReference type="EMBL" id="MDQ0545579.1"/>
    </source>
</evidence>
<name>A0AAJ1WWF3_9HYPH</name>
<dbReference type="InterPro" id="IPR040902">
    <property type="entry name" value="AHJR-like"/>
</dbReference>
<protein>
    <recommendedName>
        <fullName evidence="1">REase AHJR-like domain-containing protein</fullName>
    </recommendedName>
</protein>
<comment type="caution">
    <text evidence="2">The sequence shown here is derived from an EMBL/GenBank/DDBJ whole genome shotgun (WGS) entry which is preliminary data.</text>
</comment>
<evidence type="ECO:0000259" key="1">
    <source>
        <dbReference type="Pfam" id="PF18743"/>
    </source>
</evidence>
<reference evidence="2" key="1">
    <citation type="submission" date="2023-07" db="EMBL/GenBank/DDBJ databases">
        <title>Genomic Encyclopedia of Type Strains, Phase IV (KMG-IV): sequencing the most valuable type-strain genomes for metagenomic binning, comparative biology and taxonomic classification.</title>
        <authorList>
            <person name="Goeker M."/>
        </authorList>
    </citation>
    <scope>NUCLEOTIDE SEQUENCE</scope>
    <source>
        <strain evidence="2">DSM 19569</strain>
    </source>
</reference>
<evidence type="ECO:0000313" key="3">
    <source>
        <dbReference type="Proteomes" id="UP001223420"/>
    </source>
</evidence>
<dbReference type="EMBL" id="JAUSWL010000009">
    <property type="protein sequence ID" value="MDQ0545579.1"/>
    <property type="molecule type" value="Genomic_DNA"/>
</dbReference>
<gene>
    <name evidence="2" type="ORF">QO001_004523</name>
</gene>
<accession>A0AAJ1WWF3</accession>
<dbReference type="Proteomes" id="UP001223420">
    <property type="component" value="Unassembled WGS sequence"/>
</dbReference>
<dbReference type="Pfam" id="PF18743">
    <property type="entry name" value="AHJR-like"/>
    <property type="match status" value="1"/>
</dbReference>
<dbReference type="AlphaFoldDB" id="A0AAJ1WWF3"/>
<feature type="domain" description="REase AHJR-like" evidence="1">
    <location>
        <begin position="3"/>
        <end position="90"/>
    </location>
</feature>
<dbReference type="RefSeq" id="WP_230367251.1">
    <property type="nucleotide sequence ID" value="NZ_JAJALK010000010.1"/>
</dbReference>